<dbReference type="PANTHER" id="PTHR30537:SF5">
    <property type="entry name" value="HTH-TYPE TRANSCRIPTIONAL ACTIVATOR TTDR-RELATED"/>
    <property type="match status" value="1"/>
</dbReference>
<name>A0A127PFL4_9BURK</name>
<dbReference type="InterPro" id="IPR058163">
    <property type="entry name" value="LysR-type_TF_proteobact-type"/>
</dbReference>
<gene>
    <name evidence="5" type="ORF">CFter6_3568</name>
</gene>
<dbReference type="InterPro" id="IPR036388">
    <property type="entry name" value="WH-like_DNA-bd_sf"/>
</dbReference>
<dbReference type="SUPFAM" id="SSF46785">
    <property type="entry name" value="Winged helix' DNA-binding domain"/>
    <property type="match status" value="1"/>
</dbReference>
<evidence type="ECO:0000256" key="1">
    <source>
        <dbReference type="ARBA" id="ARBA00009437"/>
    </source>
</evidence>
<evidence type="ECO:0000256" key="2">
    <source>
        <dbReference type="ARBA" id="ARBA00023015"/>
    </source>
</evidence>
<dbReference type="FunFam" id="1.10.10.10:FF:000001">
    <property type="entry name" value="LysR family transcriptional regulator"/>
    <property type="match status" value="1"/>
</dbReference>
<protein>
    <submittedName>
        <fullName evidence="5">Bacterial regulatory helix-turn-helix, lysR family protein</fullName>
    </submittedName>
</protein>
<accession>A0A127PFL4</accession>
<dbReference type="Proteomes" id="UP000072421">
    <property type="component" value="Chromosome"/>
</dbReference>
<dbReference type="GO" id="GO:0043565">
    <property type="term" value="F:sequence-specific DNA binding"/>
    <property type="evidence" value="ECO:0007669"/>
    <property type="project" value="TreeGrafter"/>
</dbReference>
<dbReference type="EMBL" id="CP013232">
    <property type="protein sequence ID" value="AMO96201.1"/>
    <property type="molecule type" value="Genomic_DNA"/>
</dbReference>
<keyword evidence="2" id="KW-0805">Transcription regulation</keyword>
<dbReference type="Gene3D" id="3.40.190.290">
    <property type="match status" value="1"/>
</dbReference>
<dbReference type="AlphaFoldDB" id="A0A127PFL4"/>
<dbReference type="Pfam" id="PF03466">
    <property type="entry name" value="LysR_substrate"/>
    <property type="match status" value="1"/>
</dbReference>
<dbReference type="OrthoDB" id="8928056at2"/>
<keyword evidence="3" id="KW-0238">DNA-binding</keyword>
<evidence type="ECO:0000256" key="4">
    <source>
        <dbReference type="ARBA" id="ARBA00023163"/>
    </source>
</evidence>
<dbReference type="SUPFAM" id="SSF53850">
    <property type="entry name" value="Periplasmic binding protein-like II"/>
    <property type="match status" value="1"/>
</dbReference>
<keyword evidence="4" id="KW-0804">Transcription</keyword>
<evidence type="ECO:0000313" key="5">
    <source>
        <dbReference type="EMBL" id="AMO96201.1"/>
    </source>
</evidence>
<evidence type="ECO:0000256" key="3">
    <source>
        <dbReference type="ARBA" id="ARBA00023125"/>
    </source>
</evidence>
<comment type="similarity">
    <text evidence="1">Belongs to the LysR transcriptional regulatory family.</text>
</comment>
<dbReference type="CDD" id="cd08422">
    <property type="entry name" value="PBP2_CrgA_like"/>
    <property type="match status" value="1"/>
</dbReference>
<organism evidence="5">
    <name type="scientific">Collimonas fungivorans</name>
    <dbReference type="NCBI Taxonomy" id="158899"/>
    <lineage>
        <taxon>Bacteria</taxon>
        <taxon>Pseudomonadati</taxon>
        <taxon>Pseudomonadota</taxon>
        <taxon>Betaproteobacteria</taxon>
        <taxon>Burkholderiales</taxon>
        <taxon>Oxalobacteraceae</taxon>
        <taxon>Collimonas</taxon>
    </lineage>
</organism>
<sequence>MNVIMFYSSKYDNLCIQNNTCARREQMGANRYIKLMPDMAVFVRVVETGSFSTAALELGMTPSAVSRQVSRLEQALSVRLLERTTRKLRLSESGSEAYQRCLEMVGAAKAAMEVADKFVAVPQGLLRVGMPKAFGKGVVTPLIASFLEKYPQVDVQLILTDRHVDLINDDADLVIRITSQPADGLVARPLMSIDQVLCATPSYLAQHGTPKQPQDLCSHSCLYLGENPGDSDWHFMRQGETTIIKVRGRYIVNHSEARLDGVLQNLGIGCLPYFIVRNALEQGLVKAVLTDWEFIAAYQGTAFIQYLPTRYLAPKMRVFIDHLASHMEADLKPLDRRRLASDK</sequence>
<dbReference type="PATRIC" id="fig|158899.10.peg.3552"/>
<dbReference type="PROSITE" id="PS50931">
    <property type="entry name" value="HTH_LYSR"/>
    <property type="match status" value="1"/>
</dbReference>
<dbReference type="InterPro" id="IPR036390">
    <property type="entry name" value="WH_DNA-bd_sf"/>
</dbReference>
<reference evidence="5 6" key="1">
    <citation type="submission" date="2015-11" db="EMBL/GenBank/DDBJ databases">
        <title>Exploring the genomic traits of fungus-feeding bacterial genus Collimonas.</title>
        <authorList>
            <person name="Song C."/>
            <person name="Schmidt R."/>
            <person name="de Jager V."/>
            <person name="Krzyzanowska D."/>
            <person name="Jongedijk E."/>
            <person name="Cankar K."/>
            <person name="Beekwilder J."/>
            <person name="van Veen A."/>
            <person name="de Boer W."/>
            <person name="van Veen J.A."/>
            <person name="Garbeva P."/>
        </authorList>
    </citation>
    <scope>NUCLEOTIDE SEQUENCE [LARGE SCALE GENOMIC DNA]</scope>
    <source>
        <strain evidence="5 6">Ter6</strain>
    </source>
</reference>
<dbReference type="InterPro" id="IPR000847">
    <property type="entry name" value="LysR_HTH_N"/>
</dbReference>
<dbReference type="Pfam" id="PF00126">
    <property type="entry name" value="HTH_1"/>
    <property type="match status" value="1"/>
</dbReference>
<dbReference type="Gene3D" id="1.10.10.10">
    <property type="entry name" value="Winged helix-like DNA-binding domain superfamily/Winged helix DNA-binding domain"/>
    <property type="match status" value="1"/>
</dbReference>
<dbReference type="GO" id="GO:0006351">
    <property type="term" value="P:DNA-templated transcription"/>
    <property type="evidence" value="ECO:0007669"/>
    <property type="project" value="TreeGrafter"/>
</dbReference>
<dbReference type="GO" id="GO:0003700">
    <property type="term" value="F:DNA-binding transcription factor activity"/>
    <property type="evidence" value="ECO:0007669"/>
    <property type="project" value="InterPro"/>
</dbReference>
<evidence type="ECO:0000313" key="6">
    <source>
        <dbReference type="Proteomes" id="UP000072421"/>
    </source>
</evidence>
<proteinExistence type="inferred from homology"/>
<dbReference type="InterPro" id="IPR005119">
    <property type="entry name" value="LysR_subst-bd"/>
</dbReference>
<dbReference type="PANTHER" id="PTHR30537">
    <property type="entry name" value="HTH-TYPE TRANSCRIPTIONAL REGULATOR"/>
    <property type="match status" value="1"/>
</dbReference>